<protein>
    <submittedName>
        <fullName evidence="10">SH3 domain-containing protein</fullName>
    </submittedName>
</protein>
<feature type="chain" id="PRO_5046949312" evidence="5">
    <location>
        <begin position="18"/>
        <end position="434"/>
    </location>
</feature>
<evidence type="ECO:0000256" key="3">
    <source>
        <dbReference type="ARBA" id="ARBA00022801"/>
    </source>
</evidence>
<feature type="signal peptide" evidence="5">
    <location>
        <begin position="1"/>
        <end position="17"/>
    </location>
</feature>
<evidence type="ECO:0000256" key="2">
    <source>
        <dbReference type="ARBA" id="ARBA00022670"/>
    </source>
</evidence>
<proteinExistence type="inferred from homology"/>
<reference evidence="11" key="1">
    <citation type="journal article" date="2019" name="Int. J. Syst. Evol. Microbiol.">
        <title>The Global Catalogue of Microorganisms (GCM) 10K type strain sequencing project: providing services to taxonomists for standard genome sequencing and annotation.</title>
        <authorList>
            <consortium name="The Broad Institute Genomics Platform"/>
            <consortium name="The Broad Institute Genome Sequencing Center for Infectious Disease"/>
            <person name="Wu L."/>
            <person name="Ma J."/>
        </authorList>
    </citation>
    <scope>NUCLEOTIDE SEQUENCE [LARGE SCALE GENOMIC DNA]</scope>
    <source>
        <strain evidence="11">CCUG 53816</strain>
    </source>
</reference>
<dbReference type="EMBL" id="JBHRZO010000043">
    <property type="protein sequence ID" value="MFC3848172.1"/>
    <property type="molecule type" value="Genomic_DNA"/>
</dbReference>
<dbReference type="InterPro" id="IPR038765">
    <property type="entry name" value="Papain-like_cys_pep_sf"/>
</dbReference>
<name>A0ABV7ZHX5_9HELI</name>
<evidence type="ECO:0000256" key="1">
    <source>
        <dbReference type="ARBA" id="ARBA00007074"/>
    </source>
</evidence>
<keyword evidence="4" id="KW-0788">Thiol protease</keyword>
<evidence type="ECO:0000313" key="10">
    <source>
        <dbReference type="EMBL" id="MFC3848172.1"/>
    </source>
</evidence>
<evidence type="ECO:0000313" key="11">
    <source>
        <dbReference type="Proteomes" id="UP001595783"/>
    </source>
</evidence>
<dbReference type="SUPFAM" id="SSF54001">
    <property type="entry name" value="Cysteine proteinases"/>
    <property type="match status" value="1"/>
</dbReference>
<comment type="similarity">
    <text evidence="1">Belongs to the peptidase C40 family.</text>
</comment>
<dbReference type="InterPro" id="IPR000064">
    <property type="entry name" value="NLP_P60_dom"/>
</dbReference>
<keyword evidence="3" id="KW-0378">Hydrolase</keyword>
<feature type="domain" description="NlpC/P60" evidence="6">
    <location>
        <begin position="282"/>
        <end position="362"/>
    </location>
</feature>
<dbReference type="Pfam" id="PF12912">
    <property type="entry name" value="N_NLPC_P60"/>
    <property type="match status" value="1"/>
</dbReference>
<evidence type="ECO:0000259" key="7">
    <source>
        <dbReference type="Pfam" id="PF12912"/>
    </source>
</evidence>
<organism evidence="10 11">
    <name type="scientific">Helicobacter baculiformis</name>
    <dbReference type="NCBI Taxonomy" id="427351"/>
    <lineage>
        <taxon>Bacteria</taxon>
        <taxon>Pseudomonadati</taxon>
        <taxon>Campylobacterota</taxon>
        <taxon>Epsilonproteobacteria</taxon>
        <taxon>Campylobacterales</taxon>
        <taxon>Helicobacteraceae</taxon>
        <taxon>Helicobacter</taxon>
    </lineage>
</organism>
<accession>A0ABV7ZHX5</accession>
<dbReference type="InterPro" id="IPR025606">
    <property type="entry name" value="NLPC/P60_N_dom"/>
</dbReference>
<dbReference type="InterPro" id="IPR027017">
    <property type="entry name" value="P60_peptidase_YkfC"/>
</dbReference>
<sequence length="434" mass="49952">MFRVVIAFLCLCVVAFAEEAPLRDLIKLPQEATYYLPKRALPAPPPEKLKSAYLQRWYAPWTQPQADQDRRKIFWALDTFSSPGYARDGKPNDPQEIQRIYQSMDTANYPSVAIRAVVLTDTNVRAVPTDKPYYRTKDDYPFDQWQNSMIFAGTPVLITHYNTTKTYAHIQSSFIFGWVRIEDIAPVRAETIYKILELKDYLTPLQDKVPLYDKRYTYLDNAHMGEIFPRVPHTSKQVYIYSKDSQGFAKPMPITINLKDFTSFPRPLTPQVMAAVIDTMLGQKYGWGGVEQKRDCSAFTRDSFASFGIFLPRNSFAQVQYANNAIDLSRMSAHKKEAYIIKHATPFATILWLKGHIMLYLGVHHKRVIVAHNIWSVSVDKSNKRNIYNIEKAVITTLKLGKEHKKLFAQSNLLIDRVGAMSDLYDYSLKLVAH</sequence>
<dbReference type="InterPro" id="IPR039439">
    <property type="entry name" value="SH3b1_dom"/>
</dbReference>
<dbReference type="InterPro" id="IPR026864">
    <property type="entry name" value="SH3b2-type_SH3"/>
</dbReference>
<keyword evidence="2" id="KW-0645">Protease</keyword>
<keyword evidence="5" id="KW-0732">Signal</keyword>
<dbReference type="RefSeq" id="WP_104752649.1">
    <property type="nucleotide sequence ID" value="NZ_FZMF01000037.1"/>
</dbReference>
<feature type="domain" description="SH3b1" evidence="8">
    <location>
        <begin position="136"/>
        <end position="180"/>
    </location>
</feature>
<feature type="domain" description="SH3b2-type SH3" evidence="9">
    <location>
        <begin position="195"/>
        <end position="232"/>
    </location>
</feature>
<evidence type="ECO:0000259" key="9">
    <source>
        <dbReference type="Pfam" id="PF12914"/>
    </source>
</evidence>
<evidence type="ECO:0000256" key="4">
    <source>
        <dbReference type="ARBA" id="ARBA00022807"/>
    </source>
</evidence>
<evidence type="ECO:0000259" key="8">
    <source>
        <dbReference type="Pfam" id="PF12913"/>
    </source>
</evidence>
<evidence type="ECO:0000259" key="6">
    <source>
        <dbReference type="Pfam" id="PF00877"/>
    </source>
</evidence>
<dbReference type="Gene3D" id="3.90.1720.10">
    <property type="entry name" value="endopeptidase domain like (from Nostoc punctiforme)"/>
    <property type="match status" value="1"/>
</dbReference>
<dbReference type="PIRSF" id="PIRSF019015">
    <property type="entry name" value="P60_peptidase_YkfC"/>
    <property type="match status" value="1"/>
</dbReference>
<gene>
    <name evidence="10" type="ORF">ACFOPX_06505</name>
</gene>
<dbReference type="Pfam" id="PF12914">
    <property type="entry name" value="SH3_7"/>
    <property type="match status" value="1"/>
</dbReference>
<dbReference type="Proteomes" id="UP001595783">
    <property type="component" value="Unassembled WGS sequence"/>
</dbReference>
<keyword evidence="11" id="KW-1185">Reference proteome</keyword>
<feature type="domain" description="NLPC/P60 N-terminal" evidence="7">
    <location>
        <begin position="4"/>
        <end position="109"/>
    </location>
</feature>
<dbReference type="Pfam" id="PF00877">
    <property type="entry name" value="NLPC_P60"/>
    <property type="match status" value="1"/>
</dbReference>
<evidence type="ECO:0000256" key="5">
    <source>
        <dbReference type="SAM" id="SignalP"/>
    </source>
</evidence>
<comment type="caution">
    <text evidence="10">The sequence shown here is derived from an EMBL/GenBank/DDBJ whole genome shotgun (WGS) entry which is preliminary data.</text>
</comment>
<dbReference type="Pfam" id="PF12913">
    <property type="entry name" value="SH3_6"/>
    <property type="match status" value="1"/>
</dbReference>